<evidence type="ECO:0000256" key="13">
    <source>
        <dbReference type="ARBA" id="ARBA00023139"/>
    </source>
</evidence>
<dbReference type="SUPFAM" id="SSF143631">
    <property type="entry name" value="ApbE-like"/>
    <property type="match status" value="1"/>
</dbReference>
<accession>A0A6H1U986</accession>
<evidence type="ECO:0000256" key="19">
    <source>
        <dbReference type="PIRSR" id="PIRSR006268-2"/>
    </source>
</evidence>
<keyword evidence="9 20" id="KW-0732">Signal</keyword>
<comment type="subcellular location">
    <subcellularLocation>
        <location evidence="17">Cell inner membrane</location>
        <topology evidence="17">Lipid-anchor</topology>
        <orientation evidence="17">Periplasmic side</orientation>
    </subcellularLocation>
</comment>
<dbReference type="EMBL" id="CP051180">
    <property type="protein sequence ID" value="QIZ75607.1"/>
    <property type="molecule type" value="Genomic_DNA"/>
</dbReference>
<dbReference type="GO" id="GO:0046872">
    <property type="term" value="F:metal ion binding"/>
    <property type="evidence" value="ECO:0007669"/>
    <property type="project" value="UniProtKB-UniRule"/>
</dbReference>
<evidence type="ECO:0000256" key="20">
    <source>
        <dbReference type="SAM" id="SignalP"/>
    </source>
</evidence>
<organism evidence="21 22">
    <name type="scientific">Ferrimonas lipolytica</name>
    <dbReference type="NCBI Taxonomy" id="2724191"/>
    <lineage>
        <taxon>Bacteria</taxon>
        <taxon>Pseudomonadati</taxon>
        <taxon>Pseudomonadota</taxon>
        <taxon>Gammaproteobacteria</taxon>
        <taxon>Alteromonadales</taxon>
        <taxon>Ferrimonadaceae</taxon>
        <taxon>Ferrimonas</taxon>
    </lineage>
</organism>
<comment type="similarity">
    <text evidence="1 18">Belongs to the ApbE family.</text>
</comment>
<keyword evidence="12" id="KW-0472">Membrane</keyword>
<dbReference type="Gene3D" id="3.10.520.10">
    <property type="entry name" value="ApbE-like domains"/>
    <property type="match status" value="1"/>
</dbReference>
<evidence type="ECO:0000256" key="8">
    <source>
        <dbReference type="ARBA" id="ARBA00022723"/>
    </source>
</evidence>
<reference evidence="21 22" key="1">
    <citation type="submission" date="2020-04" db="EMBL/GenBank/DDBJ databases">
        <title>Ferrimonas sp. S7 isolated from sea water.</title>
        <authorList>
            <person name="Bae S.S."/>
            <person name="Baek K."/>
        </authorList>
    </citation>
    <scope>NUCLEOTIDE SEQUENCE [LARGE SCALE GENOMIC DNA]</scope>
    <source>
        <strain evidence="21 22">S7</strain>
    </source>
</reference>
<keyword evidence="6 18" id="KW-0285">Flavoprotein</keyword>
<evidence type="ECO:0000256" key="1">
    <source>
        <dbReference type="ARBA" id="ARBA00008282"/>
    </source>
</evidence>
<protein>
    <recommendedName>
        <fullName evidence="3 18">FAD:protein FMN transferase</fullName>
        <ecNumber evidence="2 18">2.7.1.180</ecNumber>
    </recommendedName>
    <alternativeName>
        <fullName evidence="15 18">Flavin transferase</fullName>
    </alternativeName>
</protein>
<evidence type="ECO:0000256" key="11">
    <source>
        <dbReference type="ARBA" id="ARBA00022842"/>
    </source>
</evidence>
<evidence type="ECO:0000256" key="4">
    <source>
        <dbReference type="ARBA" id="ARBA00022475"/>
    </source>
</evidence>
<evidence type="ECO:0000313" key="21">
    <source>
        <dbReference type="EMBL" id="QIZ75607.1"/>
    </source>
</evidence>
<feature type="chain" id="PRO_5039943328" description="FAD:protein FMN transferase" evidence="20">
    <location>
        <begin position="27"/>
        <end position="343"/>
    </location>
</feature>
<feature type="binding site" evidence="19">
    <location>
        <position position="174"/>
    </location>
    <ligand>
        <name>Mg(2+)</name>
        <dbReference type="ChEBI" id="CHEBI:18420"/>
    </ligand>
</feature>
<evidence type="ECO:0000256" key="18">
    <source>
        <dbReference type="PIRNR" id="PIRNR006268"/>
    </source>
</evidence>
<evidence type="ECO:0000256" key="10">
    <source>
        <dbReference type="ARBA" id="ARBA00022827"/>
    </source>
</evidence>
<dbReference type="InterPro" id="IPR024932">
    <property type="entry name" value="ApbE"/>
</dbReference>
<keyword evidence="7 18" id="KW-0808">Transferase</keyword>
<evidence type="ECO:0000256" key="6">
    <source>
        <dbReference type="ARBA" id="ARBA00022630"/>
    </source>
</evidence>
<dbReference type="RefSeq" id="WP_168658868.1">
    <property type="nucleotide sequence ID" value="NZ_CP051180.1"/>
</dbReference>
<evidence type="ECO:0000256" key="5">
    <source>
        <dbReference type="ARBA" id="ARBA00022519"/>
    </source>
</evidence>
<proteinExistence type="inferred from homology"/>
<feature type="binding site" evidence="19">
    <location>
        <position position="292"/>
    </location>
    <ligand>
        <name>Mg(2+)</name>
        <dbReference type="ChEBI" id="CHEBI:18420"/>
    </ligand>
</feature>
<evidence type="ECO:0000256" key="7">
    <source>
        <dbReference type="ARBA" id="ARBA00022679"/>
    </source>
</evidence>
<keyword evidence="10 18" id="KW-0274">FAD</keyword>
<dbReference type="PANTHER" id="PTHR30040">
    <property type="entry name" value="THIAMINE BIOSYNTHESIS LIPOPROTEIN APBE"/>
    <property type="match status" value="1"/>
</dbReference>
<dbReference type="PIRSF" id="PIRSF006268">
    <property type="entry name" value="ApbE"/>
    <property type="match status" value="1"/>
</dbReference>
<dbReference type="GO" id="GO:0005886">
    <property type="term" value="C:plasma membrane"/>
    <property type="evidence" value="ECO:0007669"/>
    <property type="project" value="UniProtKB-SubCell"/>
</dbReference>
<keyword evidence="14" id="KW-0449">Lipoprotein</keyword>
<dbReference type="GO" id="GO:0016740">
    <property type="term" value="F:transferase activity"/>
    <property type="evidence" value="ECO:0007669"/>
    <property type="project" value="UniProtKB-UniRule"/>
</dbReference>
<evidence type="ECO:0000256" key="9">
    <source>
        <dbReference type="ARBA" id="ARBA00022729"/>
    </source>
</evidence>
<dbReference type="PANTHER" id="PTHR30040:SF2">
    <property type="entry name" value="FAD:PROTEIN FMN TRANSFERASE"/>
    <property type="match status" value="1"/>
</dbReference>
<dbReference type="KEGG" id="fes:HER31_01050"/>
<dbReference type="EC" id="2.7.1.180" evidence="2 18"/>
<feature type="signal peptide" evidence="20">
    <location>
        <begin position="1"/>
        <end position="26"/>
    </location>
</feature>
<evidence type="ECO:0000256" key="16">
    <source>
        <dbReference type="ARBA" id="ARBA00048540"/>
    </source>
</evidence>
<sequence>MTYQNVTKWLALIGLAIFVSGCTPSAQVVKIEGSTMGTSYHISWVGDAAQAQQLQTKIDDRLVAVNQSMSHWQPDSLISRFNHYDSTEPMTIDHDFATVMAESIWLAEQTERALDVTIAPIIDLWGFGPQGQVEQAPSPREIAMAQALSGINKVSLNDLALSKSEPLLTLNLSAIAKGFGVDVVADLLEQHQIGSYMVEIGGELRLRGTKPAGKPWRIAIERPDPAGRELFQVIEPGNMAVATSGDYRNFFEENGTRFSHLIDPRSGAPITNRLASVTVLSPSCMRADGFATAFSIMGTEASLAYANEHKMPVMLIEKSISGQFNTFYSDAFKTYVNDSETAQ</sequence>
<evidence type="ECO:0000256" key="17">
    <source>
        <dbReference type="ARBA" id="ARBA00060485"/>
    </source>
</evidence>
<gene>
    <name evidence="21" type="ORF">HER31_01050</name>
</gene>
<keyword evidence="8 18" id="KW-0479">Metal-binding</keyword>
<evidence type="ECO:0000256" key="12">
    <source>
        <dbReference type="ARBA" id="ARBA00023136"/>
    </source>
</evidence>
<keyword evidence="22" id="KW-1185">Reference proteome</keyword>
<comment type="cofactor">
    <cofactor evidence="19">
        <name>Mg(2+)</name>
        <dbReference type="ChEBI" id="CHEBI:18420"/>
    </cofactor>
    <cofactor evidence="19">
        <name>Mn(2+)</name>
        <dbReference type="ChEBI" id="CHEBI:29035"/>
    </cofactor>
    <text evidence="19">Magnesium. Can also use manganese.</text>
</comment>
<evidence type="ECO:0000256" key="2">
    <source>
        <dbReference type="ARBA" id="ARBA00011955"/>
    </source>
</evidence>
<dbReference type="AlphaFoldDB" id="A0A6H1U986"/>
<name>A0A6H1U986_9GAMM</name>
<evidence type="ECO:0000313" key="22">
    <source>
        <dbReference type="Proteomes" id="UP000501602"/>
    </source>
</evidence>
<comment type="catalytic activity">
    <reaction evidence="16 18">
        <text>L-threonyl-[protein] + FAD = FMN-L-threonyl-[protein] + AMP + H(+)</text>
        <dbReference type="Rhea" id="RHEA:36847"/>
        <dbReference type="Rhea" id="RHEA-COMP:11060"/>
        <dbReference type="Rhea" id="RHEA-COMP:11061"/>
        <dbReference type="ChEBI" id="CHEBI:15378"/>
        <dbReference type="ChEBI" id="CHEBI:30013"/>
        <dbReference type="ChEBI" id="CHEBI:57692"/>
        <dbReference type="ChEBI" id="CHEBI:74257"/>
        <dbReference type="ChEBI" id="CHEBI:456215"/>
        <dbReference type="EC" id="2.7.1.180"/>
    </reaction>
</comment>
<dbReference type="FunFam" id="3.10.520.10:FF:000001">
    <property type="entry name" value="FAD:protein FMN transferase"/>
    <property type="match status" value="1"/>
</dbReference>
<dbReference type="Pfam" id="PF02424">
    <property type="entry name" value="ApbE"/>
    <property type="match status" value="1"/>
</dbReference>
<keyword evidence="11 18" id="KW-0460">Magnesium</keyword>
<keyword evidence="5" id="KW-0997">Cell inner membrane</keyword>
<dbReference type="Proteomes" id="UP000501602">
    <property type="component" value="Chromosome"/>
</dbReference>
<keyword evidence="4" id="KW-1003">Cell membrane</keyword>
<feature type="binding site" evidence="19">
    <location>
        <position position="288"/>
    </location>
    <ligand>
        <name>Mg(2+)</name>
        <dbReference type="ChEBI" id="CHEBI:18420"/>
    </ligand>
</feature>
<evidence type="ECO:0000256" key="15">
    <source>
        <dbReference type="ARBA" id="ARBA00031306"/>
    </source>
</evidence>
<dbReference type="InterPro" id="IPR003374">
    <property type="entry name" value="ApbE-like_sf"/>
</dbReference>
<evidence type="ECO:0000256" key="3">
    <source>
        <dbReference type="ARBA" id="ARBA00016337"/>
    </source>
</evidence>
<keyword evidence="13" id="KW-0564">Palmitate</keyword>
<evidence type="ECO:0000256" key="14">
    <source>
        <dbReference type="ARBA" id="ARBA00023288"/>
    </source>
</evidence>